<evidence type="ECO:0000313" key="1">
    <source>
        <dbReference type="EMBL" id="MED6191365.1"/>
    </source>
</evidence>
<feature type="non-terminal residue" evidence="1">
    <location>
        <position position="53"/>
    </location>
</feature>
<dbReference type="EMBL" id="JASCZI010194797">
    <property type="protein sequence ID" value="MED6191365.1"/>
    <property type="molecule type" value="Genomic_DNA"/>
</dbReference>
<comment type="caution">
    <text evidence="1">The sequence shown here is derived from an EMBL/GenBank/DDBJ whole genome shotgun (WGS) entry which is preliminary data.</text>
</comment>
<sequence>MHSVERSEYSLVQKLRRVKRFLSLEEFFHPVSHAIAGEFFNELDADAGNKEYM</sequence>
<protein>
    <submittedName>
        <fullName evidence="1">Uncharacterized protein</fullName>
    </submittedName>
</protein>
<name>A0ABU6X2A6_9FABA</name>
<dbReference type="Proteomes" id="UP001341840">
    <property type="component" value="Unassembled WGS sequence"/>
</dbReference>
<proteinExistence type="predicted"/>
<accession>A0ABU6X2A6</accession>
<gene>
    <name evidence="1" type="ORF">PIB30_115748</name>
</gene>
<organism evidence="1 2">
    <name type="scientific">Stylosanthes scabra</name>
    <dbReference type="NCBI Taxonomy" id="79078"/>
    <lineage>
        <taxon>Eukaryota</taxon>
        <taxon>Viridiplantae</taxon>
        <taxon>Streptophyta</taxon>
        <taxon>Embryophyta</taxon>
        <taxon>Tracheophyta</taxon>
        <taxon>Spermatophyta</taxon>
        <taxon>Magnoliopsida</taxon>
        <taxon>eudicotyledons</taxon>
        <taxon>Gunneridae</taxon>
        <taxon>Pentapetalae</taxon>
        <taxon>rosids</taxon>
        <taxon>fabids</taxon>
        <taxon>Fabales</taxon>
        <taxon>Fabaceae</taxon>
        <taxon>Papilionoideae</taxon>
        <taxon>50 kb inversion clade</taxon>
        <taxon>dalbergioids sensu lato</taxon>
        <taxon>Dalbergieae</taxon>
        <taxon>Pterocarpus clade</taxon>
        <taxon>Stylosanthes</taxon>
    </lineage>
</organism>
<keyword evidence="2" id="KW-1185">Reference proteome</keyword>
<reference evidence="1 2" key="1">
    <citation type="journal article" date="2023" name="Plants (Basel)">
        <title>Bridging the Gap: Combining Genomics and Transcriptomics Approaches to Understand Stylosanthes scabra, an Orphan Legume from the Brazilian Caatinga.</title>
        <authorList>
            <person name="Ferreira-Neto J.R.C."/>
            <person name="da Silva M.D."/>
            <person name="Binneck E."/>
            <person name="de Melo N.F."/>
            <person name="da Silva R.H."/>
            <person name="de Melo A.L.T.M."/>
            <person name="Pandolfi V."/>
            <person name="Bustamante F.O."/>
            <person name="Brasileiro-Vidal A.C."/>
            <person name="Benko-Iseppon A.M."/>
        </authorList>
    </citation>
    <scope>NUCLEOTIDE SEQUENCE [LARGE SCALE GENOMIC DNA]</scope>
    <source>
        <tissue evidence="1">Leaves</tissue>
    </source>
</reference>
<evidence type="ECO:0000313" key="2">
    <source>
        <dbReference type="Proteomes" id="UP001341840"/>
    </source>
</evidence>